<keyword evidence="4 6" id="KW-0274">FAD</keyword>
<dbReference type="PANTHER" id="PTHR11552:SF147">
    <property type="entry name" value="CHOLINE DEHYDROGENASE, MITOCHONDRIAL"/>
    <property type="match status" value="1"/>
</dbReference>
<proteinExistence type="inferred from homology"/>
<keyword evidence="3" id="KW-0285">Flavoprotein</keyword>
<feature type="active site" description="Proton donor" evidence="5">
    <location>
        <position position="546"/>
    </location>
</feature>
<evidence type="ECO:0000256" key="7">
    <source>
        <dbReference type="SAM" id="SignalP"/>
    </source>
</evidence>
<organism evidence="9 10">
    <name type="scientific">Armillaria luteobubalina</name>
    <dbReference type="NCBI Taxonomy" id="153913"/>
    <lineage>
        <taxon>Eukaryota</taxon>
        <taxon>Fungi</taxon>
        <taxon>Dikarya</taxon>
        <taxon>Basidiomycota</taxon>
        <taxon>Agaricomycotina</taxon>
        <taxon>Agaricomycetes</taxon>
        <taxon>Agaricomycetidae</taxon>
        <taxon>Agaricales</taxon>
        <taxon>Marasmiineae</taxon>
        <taxon>Physalacriaceae</taxon>
        <taxon>Armillaria</taxon>
    </lineage>
</organism>
<feature type="signal peptide" evidence="7">
    <location>
        <begin position="1"/>
        <end position="35"/>
    </location>
</feature>
<name>A0AA39URX5_9AGAR</name>
<evidence type="ECO:0000259" key="8">
    <source>
        <dbReference type="PROSITE" id="PS00624"/>
    </source>
</evidence>
<dbReference type="Proteomes" id="UP001175228">
    <property type="component" value="Unassembled WGS sequence"/>
</dbReference>
<dbReference type="PANTHER" id="PTHR11552">
    <property type="entry name" value="GLUCOSE-METHANOL-CHOLINE GMC OXIDOREDUCTASE"/>
    <property type="match status" value="1"/>
</dbReference>
<evidence type="ECO:0000313" key="10">
    <source>
        <dbReference type="Proteomes" id="UP001175228"/>
    </source>
</evidence>
<dbReference type="SUPFAM" id="SSF51905">
    <property type="entry name" value="FAD/NAD(P)-binding domain"/>
    <property type="match status" value="1"/>
</dbReference>
<dbReference type="PIRSF" id="PIRSF000137">
    <property type="entry name" value="Alcohol_oxidase"/>
    <property type="match status" value="1"/>
</dbReference>
<feature type="binding site" evidence="6">
    <location>
        <position position="276"/>
    </location>
    <ligand>
        <name>FAD</name>
        <dbReference type="ChEBI" id="CHEBI:57692"/>
    </ligand>
</feature>
<evidence type="ECO:0000256" key="6">
    <source>
        <dbReference type="PIRSR" id="PIRSR000137-2"/>
    </source>
</evidence>
<dbReference type="InterPro" id="IPR012132">
    <property type="entry name" value="GMC_OxRdtase"/>
</dbReference>
<feature type="active site" description="Proton acceptor" evidence="5">
    <location>
        <position position="590"/>
    </location>
</feature>
<keyword evidence="7" id="KW-0732">Signal</keyword>
<dbReference type="PROSITE" id="PS00624">
    <property type="entry name" value="GMC_OXRED_2"/>
    <property type="match status" value="1"/>
</dbReference>
<dbReference type="EMBL" id="JAUEPU010000007">
    <property type="protein sequence ID" value="KAK0500772.1"/>
    <property type="molecule type" value="Genomic_DNA"/>
</dbReference>
<evidence type="ECO:0000256" key="3">
    <source>
        <dbReference type="ARBA" id="ARBA00022630"/>
    </source>
</evidence>
<dbReference type="Pfam" id="PF05199">
    <property type="entry name" value="GMC_oxred_C"/>
    <property type="match status" value="1"/>
</dbReference>
<dbReference type="Gene3D" id="3.30.560.10">
    <property type="entry name" value="Glucose Oxidase, domain 3"/>
    <property type="match status" value="1"/>
</dbReference>
<accession>A0AA39URX5</accession>
<dbReference type="InterPro" id="IPR007867">
    <property type="entry name" value="GMC_OxRtase_C"/>
</dbReference>
<evidence type="ECO:0000256" key="1">
    <source>
        <dbReference type="ARBA" id="ARBA00001974"/>
    </source>
</evidence>
<sequence length="611" mass="66592">MRYVSTGNVPLRAAAMHLRLPILFSLYLSASSCYGAIYESVADLPGTKFDFVVVGGGAGGAVVANRLTEEDFSVLVLEAGPSDRDLLPLEIPYLVDLLGNDPYSWNYSTTVQPGLNNKTTLFPRGHVLGGSTSINAMIYTRCSPEDYNRYANFTRDQGWSWESLKPYVFKNEKWVPPADGHDTTGQYDPAIHSLDGMNAVSLAGYPRSTDERVLQTTFELPDEFPLLLDINSGIPHGVGYMQATINDGKRSSSAASYLGPDFINRANLHVLLGAQVTKVIQSDESELTFNVVEFSASSEGSMQFFNVTAAKEIILSAGAIGTPHILLNSGIGDATELSEVGIQAIIHLPDVGKNLSDQPMVGNKWYVNDTSTWDDIVRNLTYQNELVTQWNETRTRPLVDTPPSHISWSRLPDDSPIFERFDDPAAGRNTPHIEIAVSNAWNIPASLIPDTGNFISLATSVVSPASRSTVKLNSSDPLDPPLIDPGYLTSEFDVFAMVEVVKSVKRFMSASAWEGYVLEAYGDLVNTTTDEALEEYVRENVGTAAHPVGMASMSPRFAEYGIVDPDLLVKGVSGLHVVDASIFPFVPAGHTQVPTYIIAERAADLIKAEWL</sequence>
<comment type="cofactor">
    <cofactor evidence="1 6">
        <name>FAD</name>
        <dbReference type="ChEBI" id="CHEBI:57692"/>
    </cofactor>
</comment>
<dbReference type="Gene3D" id="3.50.50.60">
    <property type="entry name" value="FAD/NAD(P)-binding domain"/>
    <property type="match status" value="1"/>
</dbReference>
<evidence type="ECO:0000256" key="5">
    <source>
        <dbReference type="PIRSR" id="PIRSR000137-1"/>
    </source>
</evidence>
<feature type="chain" id="PRO_5041428528" evidence="7">
    <location>
        <begin position="36"/>
        <end position="611"/>
    </location>
</feature>
<dbReference type="InterPro" id="IPR036188">
    <property type="entry name" value="FAD/NAD-bd_sf"/>
</dbReference>
<dbReference type="InterPro" id="IPR000172">
    <property type="entry name" value="GMC_OxRdtase_N"/>
</dbReference>
<dbReference type="AlphaFoldDB" id="A0AA39URX5"/>
<reference evidence="9" key="1">
    <citation type="submission" date="2023-06" db="EMBL/GenBank/DDBJ databases">
        <authorList>
            <consortium name="Lawrence Berkeley National Laboratory"/>
            <person name="Ahrendt S."/>
            <person name="Sahu N."/>
            <person name="Indic B."/>
            <person name="Wong-Bajracharya J."/>
            <person name="Merenyi Z."/>
            <person name="Ke H.-M."/>
            <person name="Monk M."/>
            <person name="Kocsube S."/>
            <person name="Drula E."/>
            <person name="Lipzen A."/>
            <person name="Balint B."/>
            <person name="Henrissat B."/>
            <person name="Andreopoulos B."/>
            <person name="Martin F.M."/>
            <person name="Harder C.B."/>
            <person name="Rigling D."/>
            <person name="Ford K.L."/>
            <person name="Foster G.D."/>
            <person name="Pangilinan J."/>
            <person name="Papanicolaou A."/>
            <person name="Barry K."/>
            <person name="LaButti K."/>
            <person name="Viragh M."/>
            <person name="Koriabine M."/>
            <person name="Yan M."/>
            <person name="Riley R."/>
            <person name="Champramary S."/>
            <person name="Plett K.L."/>
            <person name="Tsai I.J."/>
            <person name="Slot J."/>
            <person name="Sipos G."/>
            <person name="Plett J."/>
            <person name="Nagy L.G."/>
            <person name="Grigoriev I.V."/>
        </authorList>
    </citation>
    <scope>NUCLEOTIDE SEQUENCE</scope>
    <source>
        <strain evidence="9">HWK02</strain>
    </source>
</reference>
<keyword evidence="10" id="KW-1185">Reference proteome</keyword>
<dbReference type="GO" id="GO:0016614">
    <property type="term" value="F:oxidoreductase activity, acting on CH-OH group of donors"/>
    <property type="evidence" value="ECO:0007669"/>
    <property type="project" value="InterPro"/>
</dbReference>
<evidence type="ECO:0000313" key="9">
    <source>
        <dbReference type="EMBL" id="KAK0500772.1"/>
    </source>
</evidence>
<comment type="caution">
    <text evidence="9">The sequence shown here is derived from an EMBL/GenBank/DDBJ whole genome shotgun (WGS) entry which is preliminary data.</text>
</comment>
<evidence type="ECO:0000256" key="4">
    <source>
        <dbReference type="ARBA" id="ARBA00022827"/>
    </source>
</evidence>
<evidence type="ECO:0000256" key="2">
    <source>
        <dbReference type="ARBA" id="ARBA00010790"/>
    </source>
</evidence>
<protein>
    <submittedName>
        <fullName evidence="9">Aryl-alcohol oxidase</fullName>
    </submittedName>
</protein>
<dbReference type="SUPFAM" id="SSF54373">
    <property type="entry name" value="FAD-linked reductases, C-terminal domain"/>
    <property type="match status" value="1"/>
</dbReference>
<dbReference type="GO" id="GO:0050660">
    <property type="term" value="F:flavin adenine dinucleotide binding"/>
    <property type="evidence" value="ECO:0007669"/>
    <property type="project" value="InterPro"/>
</dbReference>
<dbReference type="Pfam" id="PF00732">
    <property type="entry name" value="GMC_oxred_N"/>
    <property type="match status" value="1"/>
</dbReference>
<gene>
    <name evidence="9" type="ORF">EDD18DRAFT_1247613</name>
</gene>
<comment type="similarity">
    <text evidence="2">Belongs to the GMC oxidoreductase family.</text>
</comment>
<feature type="domain" description="Glucose-methanol-choline oxidoreductase N-terminal" evidence="8">
    <location>
        <begin position="318"/>
        <end position="332"/>
    </location>
</feature>
<feature type="binding site" evidence="6">
    <location>
        <position position="127"/>
    </location>
    <ligand>
        <name>FAD</name>
        <dbReference type="ChEBI" id="CHEBI:57692"/>
    </ligand>
</feature>
<dbReference type="PROSITE" id="PS51257">
    <property type="entry name" value="PROKAR_LIPOPROTEIN"/>
    <property type="match status" value="1"/>
</dbReference>